<feature type="compositionally biased region" description="Acidic residues" evidence="2">
    <location>
        <begin position="203"/>
        <end position="227"/>
    </location>
</feature>
<evidence type="ECO:0000259" key="3">
    <source>
        <dbReference type="PROSITE" id="PS50114"/>
    </source>
</evidence>
<keyword evidence="1" id="KW-0862">Zinc</keyword>
<keyword evidence="5" id="KW-1185">Reference proteome</keyword>
<dbReference type="AlphaFoldDB" id="A0A1V6PFC4"/>
<keyword evidence="1" id="KW-0479">Metal-binding</keyword>
<protein>
    <recommendedName>
        <fullName evidence="3">GATA-type domain-containing protein</fullName>
    </recommendedName>
</protein>
<gene>
    <name evidence="4" type="ORF">PENDEC_c008G00978</name>
</gene>
<organism evidence="4 5">
    <name type="scientific">Penicillium decumbens</name>
    <dbReference type="NCBI Taxonomy" id="69771"/>
    <lineage>
        <taxon>Eukaryota</taxon>
        <taxon>Fungi</taxon>
        <taxon>Dikarya</taxon>
        <taxon>Ascomycota</taxon>
        <taxon>Pezizomycotina</taxon>
        <taxon>Eurotiomycetes</taxon>
        <taxon>Eurotiomycetidae</taxon>
        <taxon>Eurotiales</taxon>
        <taxon>Aspergillaceae</taxon>
        <taxon>Penicillium</taxon>
    </lineage>
</organism>
<dbReference type="GO" id="GO:0008270">
    <property type="term" value="F:zinc ion binding"/>
    <property type="evidence" value="ECO:0007669"/>
    <property type="project" value="UniProtKB-KW"/>
</dbReference>
<keyword evidence="1" id="KW-0863">Zinc-finger</keyword>
<feature type="compositionally biased region" description="Acidic residues" evidence="2">
    <location>
        <begin position="186"/>
        <end position="196"/>
    </location>
</feature>
<dbReference type="PROSITE" id="PS50114">
    <property type="entry name" value="GATA_ZN_FINGER_2"/>
    <property type="match status" value="1"/>
</dbReference>
<dbReference type="Proteomes" id="UP000191522">
    <property type="component" value="Unassembled WGS sequence"/>
</dbReference>
<feature type="domain" description="GATA-type" evidence="3">
    <location>
        <begin position="675"/>
        <end position="697"/>
    </location>
</feature>
<dbReference type="Gene3D" id="3.30.50.10">
    <property type="entry name" value="Erythroid Transcription Factor GATA-1, subunit A"/>
    <property type="match status" value="1"/>
</dbReference>
<feature type="region of interest" description="Disordered" evidence="2">
    <location>
        <begin position="1"/>
        <end position="74"/>
    </location>
</feature>
<proteinExistence type="predicted"/>
<dbReference type="OrthoDB" id="3563457at2759"/>
<feature type="region of interest" description="Disordered" evidence="2">
    <location>
        <begin position="185"/>
        <end position="236"/>
    </location>
</feature>
<dbReference type="GO" id="GO:0043565">
    <property type="term" value="F:sequence-specific DNA binding"/>
    <property type="evidence" value="ECO:0007669"/>
    <property type="project" value="InterPro"/>
</dbReference>
<dbReference type="STRING" id="69771.A0A1V6PFC4"/>
<dbReference type="GO" id="GO:0006355">
    <property type="term" value="P:regulation of DNA-templated transcription"/>
    <property type="evidence" value="ECO:0007669"/>
    <property type="project" value="InterPro"/>
</dbReference>
<comment type="caution">
    <text evidence="4">The sequence shown here is derived from an EMBL/GenBank/DDBJ whole genome shotgun (WGS) entry which is preliminary data.</text>
</comment>
<evidence type="ECO:0000256" key="2">
    <source>
        <dbReference type="SAM" id="MobiDB-lite"/>
    </source>
</evidence>
<feature type="region of interest" description="Disordered" evidence="2">
    <location>
        <begin position="123"/>
        <end position="142"/>
    </location>
</feature>
<accession>A0A1V6PFC4</accession>
<reference evidence="5" key="1">
    <citation type="journal article" date="2017" name="Nat. Microbiol.">
        <title>Global analysis of biosynthetic gene clusters reveals vast potential of secondary metabolite production in Penicillium species.</title>
        <authorList>
            <person name="Nielsen J.C."/>
            <person name="Grijseels S."/>
            <person name="Prigent S."/>
            <person name="Ji B."/>
            <person name="Dainat J."/>
            <person name="Nielsen K.F."/>
            <person name="Frisvad J.C."/>
            <person name="Workman M."/>
            <person name="Nielsen J."/>
        </authorList>
    </citation>
    <scope>NUCLEOTIDE SEQUENCE [LARGE SCALE GENOMIC DNA]</scope>
    <source>
        <strain evidence="5">IBT 11843</strain>
    </source>
</reference>
<dbReference type="InterPro" id="IPR000679">
    <property type="entry name" value="Znf_GATA"/>
</dbReference>
<evidence type="ECO:0000256" key="1">
    <source>
        <dbReference type="PROSITE-ProRule" id="PRU00094"/>
    </source>
</evidence>
<dbReference type="InterPro" id="IPR013088">
    <property type="entry name" value="Znf_NHR/GATA"/>
</dbReference>
<name>A0A1V6PFC4_PENDC</name>
<evidence type="ECO:0000313" key="5">
    <source>
        <dbReference type="Proteomes" id="UP000191522"/>
    </source>
</evidence>
<sequence>MPRVSVYNRKGKQINHSTHSITHYFGAQRTEESSDEDASSIHPNVPHASNGPQSKKRRISDDQNPQTLGPGVMENTEVVDRSGANPQTIDTNTGDVSLSETLASNSQALALVDDNVGEIEGTVDGRCGTPEGSTRADDSGIYMDDSNDEDCFDSVYHCNPEDEYLEAEIQALEEDDEFVASIVINDTEDKDDDDDASVVIPNTEDEDDDDDASVVIPDTEDDDDDDNASIPQDGKARVEKAMRLSIKMLKEAAENMDLDDLSSRTPMTRSLAFLLRKNDIDHFLGLYLPGFPREVLVLFEKPTWSFDDLCELPISEVEGKTGIYLIVARCVKGALVGYIGSASNKFGIAGRYKTHKSAAKGDKMPNSLLYSFLRQGNVKWSSRVIACFAPPLPDARYVLLLEGIMAIWFSTLLPPKSDCQFFSLAGSQLSREIRDALDIPSVPHWEALNKAFQLNQGAPRLLPGTRVCPNCGIAEKDVASKFGRWKKAWNAALRGQFVCRTCWRYAWEHQGEVRVPRESKPALVPVKDRVCAMPHCPSTSMASYIAPEEWHVDIRGQYLCSACYRYADRHQGELRVPREPKPAFVPMEDRVCENPNCRATTSPGGHWFIGKQDWDERIRRGYICSNCYQYASKHQGELRVPLPKAAFVPIEDRICANPNCRATSSGNWQIGKDCPEWDKHIRGDYLCNACGNYARKHQGKLRPPPKPQAIVCAICQKPKTLKYRGKSVY</sequence>
<dbReference type="EMBL" id="MDYL01000008">
    <property type="protein sequence ID" value="OQD75196.1"/>
    <property type="molecule type" value="Genomic_DNA"/>
</dbReference>
<evidence type="ECO:0000313" key="4">
    <source>
        <dbReference type="EMBL" id="OQD75196.1"/>
    </source>
</evidence>